<evidence type="ECO:0000313" key="1">
    <source>
        <dbReference type="EMBL" id="JAH58774.1"/>
    </source>
</evidence>
<sequence>MVGIRRFVLPLSSGDWCMDDGGESQCRKSGSKQNSTFCAPIAVQLAVTEMMTTRVPNSV</sequence>
<dbReference type="EMBL" id="GBXM01049803">
    <property type="protein sequence ID" value="JAH58774.1"/>
    <property type="molecule type" value="Transcribed_RNA"/>
</dbReference>
<organism evidence="1">
    <name type="scientific">Anguilla anguilla</name>
    <name type="common">European freshwater eel</name>
    <name type="synonym">Muraena anguilla</name>
    <dbReference type="NCBI Taxonomy" id="7936"/>
    <lineage>
        <taxon>Eukaryota</taxon>
        <taxon>Metazoa</taxon>
        <taxon>Chordata</taxon>
        <taxon>Craniata</taxon>
        <taxon>Vertebrata</taxon>
        <taxon>Euteleostomi</taxon>
        <taxon>Actinopterygii</taxon>
        <taxon>Neopterygii</taxon>
        <taxon>Teleostei</taxon>
        <taxon>Anguilliformes</taxon>
        <taxon>Anguillidae</taxon>
        <taxon>Anguilla</taxon>
    </lineage>
</organism>
<dbReference type="AlphaFoldDB" id="A0A0E9TYQ3"/>
<accession>A0A0E9TYQ3</accession>
<protein>
    <submittedName>
        <fullName evidence="1">Uncharacterized protein</fullName>
    </submittedName>
</protein>
<reference evidence="1" key="1">
    <citation type="submission" date="2014-11" db="EMBL/GenBank/DDBJ databases">
        <authorList>
            <person name="Amaro Gonzalez C."/>
        </authorList>
    </citation>
    <scope>NUCLEOTIDE SEQUENCE</scope>
</reference>
<reference evidence="1" key="2">
    <citation type="journal article" date="2015" name="Fish Shellfish Immunol.">
        <title>Early steps in the European eel (Anguilla anguilla)-Vibrio vulnificus interaction in the gills: Role of the RtxA13 toxin.</title>
        <authorList>
            <person name="Callol A."/>
            <person name="Pajuelo D."/>
            <person name="Ebbesson L."/>
            <person name="Teles M."/>
            <person name="MacKenzie S."/>
            <person name="Amaro C."/>
        </authorList>
    </citation>
    <scope>NUCLEOTIDE SEQUENCE</scope>
</reference>
<name>A0A0E9TYQ3_ANGAN</name>
<proteinExistence type="predicted"/>